<organism evidence="1 2">
    <name type="scientific">Brachionus plicatilis</name>
    <name type="common">Marine rotifer</name>
    <name type="synonym">Brachionus muelleri</name>
    <dbReference type="NCBI Taxonomy" id="10195"/>
    <lineage>
        <taxon>Eukaryota</taxon>
        <taxon>Metazoa</taxon>
        <taxon>Spiralia</taxon>
        <taxon>Gnathifera</taxon>
        <taxon>Rotifera</taxon>
        <taxon>Eurotatoria</taxon>
        <taxon>Monogononta</taxon>
        <taxon>Pseudotrocha</taxon>
        <taxon>Ploima</taxon>
        <taxon>Brachionidae</taxon>
        <taxon>Brachionus</taxon>
    </lineage>
</organism>
<proteinExistence type="predicted"/>
<name>A0A3M7RVQ8_BRAPC</name>
<evidence type="ECO:0000313" key="1">
    <source>
        <dbReference type="EMBL" id="RNA27663.1"/>
    </source>
</evidence>
<dbReference type="AlphaFoldDB" id="A0A3M7RVQ8"/>
<accession>A0A3M7RVQ8</accession>
<dbReference type="Proteomes" id="UP000276133">
    <property type="component" value="Unassembled WGS sequence"/>
</dbReference>
<reference evidence="1 2" key="1">
    <citation type="journal article" date="2018" name="Sci. Rep.">
        <title>Genomic signatures of local adaptation to the degree of environmental predictability in rotifers.</title>
        <authorList>
            <person name="Franch-Gras L."/>
            <person name="Hahn C."/>
            <person name="Garcia-Roger E.M."/>
            <person name="Carmona M.J."/>
            <person name="Serra M."/>
            <person name="Gomez A."/>
        </authorList>
    </citation>
    <scope>NUCLEOTIDE SEQUENCE [LARGE SCALE GENOMIC DNA]</scope>
    <source>
        <strain evidence="1">HYR1</strain>
    </source>
</reference>
<evidence type="ECO:0000313" key="2">
    <source>
        <dbReference type="Proteomes" id="UP000276133"/>
    </source>
</evidence>
<keyword evidence="2" id="KW-1185">Reference proteome</keyword>
<protein>
    <submittedName>
        <fullName evidence="1">Uncharacterized protein</fullName>
    </submittedName>
</protein>
<comment type="caution">
    <text evidence="1">The sequence shown here is derived from an EMBL/GenBank/DDBJ whole genome shotgun (WGS) entry which is preliminary data.</text>
</comment>
<sequence length="63" mass="7651">MLLLILYHDTQSIIWVNSSISKNNRNKNRQILLIIFLMTFVNNQKDENYMHKEVLKINYQNKI</sequence>
<gene>
    <name evidence="1" type="ORF">BpHYR1_039894</name>
</gene>
<dbReference type="EMBL" id="REGN01002512">
    <property type="protein sequence ID" value="RNA27663.1"/>
    <property type="molecule type" value="Genomic_DNA"/>
</dbReference>